<evidence type="ECO:0000256" key="7">
    <source>
        <dbReference type="ARBA" id="ARBA00023157"/>
    </source>
</evidence>
<dbReference type="InterPro" id="IPR001245">
    <property type="entry name" value="Ser-Thr/Tyr_kinase_cat_dom"/>
</dbReference>
<reference evidence="11 12" key="1">
    <citation type="submission" date="2024-01" db="EMBL/GenBank/DDBJ databases">
        <title>The genomes of 5 underutilized Papilionoideae crops provide insights into root nodulation and disease resistance.</title>
        <authorList>
            <person name="Yuan L."/>
        </authorList>
    </citation>
    <scope>NUCLEOTIDE SEQUENCE [LARGE SCALE GENOMIC DNA]</scope>
    <source>
        <strain evidence="11">LY-2023</strain>
        <tissue evidence="11">Leaf</tissue>
    </source>
</reference>
<dbReference type="InterPro" id="IPR000858">
    <property type="entry name" value="S_locus_glycoprot_dom"/>
</dbReference>
<keyword evidence="8" id="KW-1133">Transmembrane helix</keyword>
<protein>
    <recommendedName>
        <fullName evidence="10">Apple domain-containing protein</fullName>
    </recommendedName>
</protein>
<keyword evidence="12" id="KW-1185">Reference proteome</keyword>
<dbReference type="InterPro" id="IPR011009">
    <property type="entry name" value="Kinase-like_dom_sf"/>
</dbReference>
<name>A0AAN9JP70_CLITE</name>
<dbReference type="Pfam" id="PF08276">
    <property type="entry name" value="PAN_2"/>
    <property type="match status" value="1"/>
</dbReference>
<evidence type="ECO:0000313" key="11">
    <source>
        <dbReference type="EMBL" id="KAK7302663.1"/>
    </source>
</evidence>
<organism evidence="11 12">
    <name type="scientific">Clitoria ternatea</name>
    <name type="common">Butterfly pea</name>
    <dbReference type="NCBI Taxonomy" id="43366"/>
    <lineage>
        <taxon>Eukaryota</taxon>
        <taxon>Viridiplantae</taxon>
        <taxon>Streptophyta</taxon>
        <taxon>Embryophyta</taxon>
        <taxon>Tracheophyta</taxon>
        <taxon>Spermatophyta</taxon>
        <taxon>Magnoliopsida</taxon>
        <taxon>eudicotyledons</taxon>
        <taxon>Gunneridae</taxon>
        <taxon>Pentapetalae</taxon>
        <taxon>rosids</taxon>
        <taxon>fabids</taxon>
        <taxon>Fabales</taxon>
        <taxon>Fabaceae</taxon>
        <taxon>Papilionoideae</taxon>
        <taxon>50 kb inversion clade</taxon>
        <taxon>NPAAA clade</taxon>
        <taxon>indigoferoid/millettioid clade</taxon>
        <taxon>Phaseoleae</taxon>
        <taxon>Clitoria</taxon>
    </lineage>
</organism>
<dbReference type="GO" id="GO:0048544">
    <property type="term" value="P:recognition of pollen"/>
    <property type="evidence" value="ECO:0007669"/>
    <property type="project" value="InterPro"/>
</dbReference>
<keyword evidence="5" id="KW-0418">Kinase</keyword>
<keyword evidence="4" id="KW-0547">Nucleotide-binding</keyword>
<proteinExistence type="predicted"/>
<dbReference type="GO" id="GO:0004674">
    <property type="term" value="F:protein serine/threonine kinase activity"/>
    <property type="evidence" value="ECO:0007669"/>
    <property type="project" value="UniProtKB-KW"/>
</dbReference>
<dbReference type="SUPFAM" id="SSF56112">
    <property type="entry name" value="Protein kinase-like (PK-like)"/>
    <property type="match status" value="1"/>
</dbReference>
<dbReference type="InterPro" id="IPR003609">
    <property type="entry name" value="Pan_app"/>
</dbReference>
<dbReference type="SMART" id="SM00473">
    <property type="entry name" value="PAN_AP"/>
    <property type="match status" value="1"/>
</dbReference>
<dbReference type="PANTHER" id="PTHR27002:SF1082">
    <property type="entry name" value="OS06G0693000 PROTEIN"/>
    <property type="match status" value="1"/>
</dbReference>
<keyword evidence="6" id="KW-0067">ATP-binding</keyword>
<dbReference type="Proteomes" id="UP001359559">
    <property type="component" value="Unassembled WGS sequence"/>
</dbReference>
<gene>
    <name evidence="11" type="ORF">RJT34_13556</name>
</gene>
<sequence>MRLTQLKFRDLPVLLTLSFLCAQVVGTSLDTITPSQFLKDPQILSSSDGGVDDGNNTYYLRYTYANQSTLITYRLGYQGNLSEFNWDYGSRQWLSTWSVPKSKCDVYGFCGVFGSCDSRTSPICSCLTGFEPRNAEEWSKQNWTSGCARKEPLQCERVTNKSEAGNLDGFLKLPNTKVPDFAQWSSFLVDDCRTQCLQNCSCLAYAYDVGIGCMSWNGSLFDIQRFSAGATDLYIRVPYSLLGDKENNTVIIAVTVTIGTILVVTCGYLFWKRTIRGDKAHLKIQNNFQLPELSQFEFEKLASATNNFDSTNKLGQGGFGPVYKVVFVALNFNTPQIMSFIVWMSICLIHLNREDAANTRRIVGTYGYMSPEYAIQGRFSEKSDVFSFGVLLLEIVSRRKNTSFYEDAEALSLLGFAWKLWNDGNITSLIDQEISSPSFFAYIFRCIHIGLLCVQELARDRPTMTTVISMLTNETHNLPSPRQPAFLQREALMDVPFPGRSDESCSINYVSLTNIQGR</sequence>
<keyword evidence="7" id="KW-1015">Disulfide bond</keyword>
<keyword evidence="1" id="KW-0723">Serine/threonine-protein kinase</keyword>
<feature type="signal peptide" evidence="9">
    <location>
        <begin position="1"/>
        <end position="26"/>
    </location>
</feature>
<dbReference type="AlphaFoldDB" id="A0AAN9JP70"/>
<feature type="transmembrane region" description="Helical" evidence="8">
    <location>
        <begin position="250"/>
        <end position="271"/>
    </location>
</feature>
<dbReference type="Pfam" id="PF00954">
    <property type="entry name" value="S_locus_glycop"/>
    <property type="match status" value="1"/>
</dbReference>
<evidence type="ECO:0000256" key="1">
    <source>
        <dbReference type="ARBA" id="ARBA00022527"/>
    </source>
</evidence>
<dbReference type="Gene3D" id="3.30.200.20">
    <property type="entry name" value="Phosphorylase Kinase, domain 1"/>
    <property type="match status" value="1"/>
</dbReference>
<accession>A0AAN9JP70</accession>
<evidence type="ECO:0000256" key="5">
    <source>
        <dbReference type="ARBA" id="ARBA00022777"/>
    </source>
</evidence>
<dbReference type="PROSITE" id="PS50948">
    <property type="entry name" value="PAN"/>
    <property type="match status" value="1"/>
</dbReference>
<keyword evidence="8" id="KW-0812">Transmembrane</keyword>
<comment type="caution">
    <text evidence="11">The sequence shown here is derived from an EMBL/GenBank/DDBJ whole genome shotgun (WGS) entry which is preliminary data.</text>
</comment>
<evidence type="ECO:0000259" key="10">
    <source>
        <dbReference type="PROSITE" id="PS50948"/>
    </source>
</evidence>
<dbReference type="Gene3D" id="1.10.510.10">
    <property type="entry name" value="Transferase(Phosphotransferase) domain 1"/>
    <property type="match status" value="1"/>
</dbReference>
<feature type="chain" id="PRO_5042868408" description="Apple domain-containing protein" evidence="9">
    <location>
        <begin position="27"/>
        <end position="518"/>
    </location>
</feature>
<evidence type="ECO:0000256" key="3">
    <source>
        <dbReference type="ARBA" id="ARBA00022729"/>
    </source>
</evidence>
<keyword evidence="3 9" id="KW-0732">Signal</keyword>
<dbReference type="CDD" id="cd01098">
    <property type="entry name" value="PAN_AP_plant"/>
    <property type="match status" value="1"/>
</dbReference>
<dbReference type="GO" id="GO:0005524">
    <property type="term" value="F:ATP binding"/>
    <property type="evidence" value="ECO:0007669"/>
    <property type="project" value="UniProtKB-KW"/>
</dbReference>
<evidence type="ECO:0000256" key="8">
    <source>
        <dbReference type="SAM" id="Phobius"/>
    </source>
</evidence>
<evidence type="ECO:0000256" key="4">
    <source>
        <dbReference type="ARBA" id="ARBA00022741"/>
    </source>
</evidence>
<evidence type="ECO:0000256" key="2">
    <source>
        <dbReference type="ARBA" id="ARBA00022679"/>
    </source>
</evidence>
<dbReference type="Pfam" id="PF07714">
    <property type="entry name" value="PK_Tyr_Ser-Thr"/>
    <property type="match status" value="1"/>
</dbReference>
<dbReference type="GO" id="GO:0005886">
    <property type="term" value="C:plasma membrane"/>
    <property type="evidence" value="ECO:0007669"/>
    <property type="project" value="TreeGrafter"/>
</dbReference>
<dbReference type="EMBL" id="JAYKXN010000003">
    <property type="protein sequence ID" value="KAK7302663.1"/>
    <property type="molecule type" value="Genomic_DNA"/>
</dbReference>
<evidence type="ECO:0000313" key="12">
    <source>
        <dbReference type="Proteomes" id="UP001359559"/>
    </source>
</evidence>
<feature type="domain" description="Apple" evidence="10">
    <location>
        <begin position="155"/>
        <end position="238"/>
    </location>
</feature>
<dbReference type="FunFam" id="1.10.510.10:FF:001722">
    <property type="entry name" value="G-type lectin S-receptor-like serine/threonine-protein kinase B120"/>
    <property type="match status" value="1"/>
</dbReference>
<evidence type="ECO:0000256" key="6">
    <source>
        <dbReference type="ARBA" id="ARBA00022840"/>
    </source>
</evidence>
<evidence type="ECO:0000256" key="9">
    <source>
        <dbReference type="SAM" id="SignalP"/>
    </source>
</evidence>
<keyword evidence="2" id="KW-0808">Transferase</keyword>
<keyword evidence="8" id="KW-0472">Membrane</keyword>
<dbReference type="PANTHER" id="PTHR27002">
    <property type="entry name" value="RECEPTOR-LIKE SERINE/THREONINE-PROTEIN KINASE SD1-8"/>
    <property type="match status" value="1"/>
</dbReference>